<dbReference type="PROSITE" id="PS51257">
    <property type="entry name" value="PROKAR_LIPOPROTEIN"/>
    <property type="match status" value="1"/>
</dbReference>
<dbReference type="AlphaFoldDB" id="A0A5J5GHF7"/>
<comment type="caution">
    <text evidence="2">The sequence shown here is derived from an EMBL/GenBank/DDBJ whole genome shotgun (WGS) entry which is preliminary data.</text>
</comment>
<gene>
    <name evidence="2" type="ORF">F4V43_03235</name>
</gene>
<feature type="signal peptide" evidence="1">
    <location>
        <begin position="1"/>
        <end position="26"/>
    </location>
</feature>
<dbReference type="Proteomes" id="UP000367750">
    <property type="component" value="Unassembled WGS sequence"/>
</dbReference>
<proteinExistence type="predicted"/>
<reference evidence="2 3" key="1">
    <citation type="submission" date="2019-09" db="EMBL/GenBank/DDBJ databases">
        <title>Bacillus ochoae sp. nov., Paenibacillus whitsoniae sp. nov., Paenibacillus spiritus sp. nov. Isolated from the Mars Exploration Rover during spacecraft assembly.</title>
        <authorList>
            <person name="Seuylemezian A."/>
            <person name="Vaishampayan P."/>
        </authorList>
    </citation>
    <scope>NUCLEOTIDE SEQUENCE [LARGE SCALE GENOMIC DNA]</scope>
    <source>
        <strain evidence="2 3">MER_111</strain>
    </source>
</reference>
<evidence type="ECO:0000313" key="3">
    <source>
        <dbReference type="Proteomes" id="UP000367750"/>
    </source>
</evidence>
<sequence>MNPIRKTAGLCLLVLLLLGAAGCSLNDTNKNEGTGSAGNIRPTLSYEVNGSTLKESGSLRPGDLYREGMTVRDLLSESGVAHFSNDSRSIAGVSKITLVPGLSWRLKLNGDPLKADDWDRKLAPGDHLTLSAEPENSGSTGQYVLLSVSGGRERQELSHSYVYPYAEEMTVRSLLLHSGEVNLDENGRGIGEVEGYMPTGEWAWKLKVNGKLLLAGGIDMKLMPQDEVEIALLER</sequence>
<feature type="chain" id="PRO_5023927395" description="Lipoprotein" evidence="1">
    <location>
        <begin position="27"/>
        <end position="235"/>
    </location>
</feature>
<evidence type="ECO:0000256" key="1">
    <source>
        <dbReference type="SAM" id="SignalP"/>
    </source>
</evidence>
<keyword evidence="1" id="KW-0732">Signal</keyword>
<evidence type="ECO:0000313" key="2">
    <source>
        <dbReference type="EMBL" id="KAA9007517.1"/>
    </source>
</evidence>
<evidence type="ECO:0008006" key="4">
    <source>
        <dbReference type="Google" id="ProtNLM"/>
    </source>
</evidence>
<name>A0A5J5GHF7_9BACL</name>
<protein>
    <recommendedName>
        <fullName evidence="4">Lipoprotein</fullName>
    </recommendedName>
</protein>
<dbReference type="RefSeq" id="WP_150456807.1">
    <property type="nucleotide sequence ID" value="NZ_VYKK01000004.1"/>
</dbReference>
<keyword evidence="3" id="KW-1185">Reference proteome</keyword>
<dbReference type="EMBL" id="VYKK01000004">
    <property type="protein sequence ID" value="KAA9007517.1"/>
    <property type="molecule type" value="Genomic_DNA"/>
</dbReference>
<dbReference type="OrthoDB" id="2677181at2"/>
<organism evidence="2 3">
    <name type="scientific">Paenibacillus spiritus</name>
    <dbReference type="NCBI Taxonomy" id="2496557"/>
    <lineage>
        <taxon>Bacteria</taxon>
        <taxon>Bacillati</taxon>
        <taxon>Bacillota</taxon>
        <taxon>Bacilli</taxon>
        <taxon>Bacillales</taxon>
        <taxon>Paenibacillaceae</taxon>
        <taxon>Paenibacillus</taxon>
    </lineage>
</organism>
<accession>A0A5J5GHF7</accession>